<evidence type="ECO:0000313" key="2">
    <source>
        <dbReference type="Proteomes" id="UP000290649"/>
    </source>
</evidence>
<dbReference type="OrthoDB" id="2970928at2"/>
<reference evidence="1 2" key="1">
    <citation type="journal article" date="2019" name="Int. J. Syst. Evol. Microbiol.">
        <title>Anaerobacillus alkaliphilus sp. nov., a novel alkaliphilic and moderately halophilic bacterium.</title>
        <authorList>
            <person name="Borsodi A.K."/>
            <person name="Aszalos J.M."/>
            <person name="Bihari P."/>
            <person name="Nagy I."/>
            <person name="Schumann P."/>
            <person name="Sproer C."/>
            <person name="Kovacs A.L."/>
            <person name="Boka K."/>
            <person name="Dobosy P."/>
            <person name="Ovari M."/>
            <person name="Szili-Kovacs T."/>
            <person name="Toth E."/>
        </authorList>
    </citation>
    <scope>NUCLEOTIDE SEQUENCE [LARGE SCALE GENOMIC DNA]</scope>
    <source>
        <strain evidence="1 2">B16-10</strain>
    </source>
</reference>
<dbReference type="AlphaFoldDB" id="A0A4Q0VVA0"/>
<proteinExistence type="predicted"/>
<name>A0A4Q0VVA0_9BACI</name>
<gene>
    <name evidence="1" type="ORF">DS745_05580</name>
</gene>
<dbReference type="RefSeq" id="WP_129077289.1">
    <property type="nucleotide sequence ID" value="NZ_QOUX01000021.1"/>
</dbReference>
<keyword evidence="2" id="KW-1185">Reference proteome</keyword>
<dbReference type="EMBL" id="QOUX01000021">
    <property type="protein sequence ID" value="RXJ02780.1"/>
    <property type="molecule type" value="Genomic_DNA"/>
</dbReference>
<dbReference type="Proteomes" id="UP000290649">
    <property type="component" value="Unassembled WGS sequence"/>
</dbReference>
<protein>
    <submittedName>
        <fullName evidence="1">Uncharacterized protein</fullName>
    </submittedName>
</protein>
<sequence>MEERIEKVETRLNKLEKDREYMVQHIQELQIAIEKLRQSPVSNPPDFNQPVHAKIEYLTAANEQMFQQNQRLRQYIEDCINGEKTLEQKGYLRALSGEDS</sequence>
<organism evidence="1 2">
    <name type="scientific">Anaerobacillus alkaliphilus</name>
    <dbReference type="NCBI Taxonomy" id="1548597"/>
    <lineage>
        <taxon>Bacteria</taxon>
        <taxon>Bacillati</taxon>
        <taxon>Bacillota</taxon>
        <taxon>Bacilli</taxon>
        <taxon>Bacillales</taxon>
        <taxon>Bacillaceae</taxon>
        <taxon>Anaerobacillus</taxon>
    </lineage>
</organism>
<comment type="caution">
    <text evidence="1">The sequence shown here is derived from an EMBL/GenBank/DDBJ whole genome shotgun (WGS) entry which is preliminary data.</text>
</comment>
<evidence type="ECO:0000313" key="1">
    <source>
        <dbReference type="EMBL" id="RXJ02780.1"/>
    </source>
</evidence>
<accession>A0A4Q0VVA0</accession>